<evidence type="ECO:0000313" key="13">
    <source>
        <dbReference type="EMBL" id="PRQ45594.1"/>
    </source>
</evidence>
<reference evidence="13 14" key="1">
    <citation type="journal article" date="2018" name="Nat. Genet.">
        <title>The Rosa genome provides new insights in the design of modern roses.</title>
        <authorList>
            <person name="Bendahmane M."/>
        </authorList>
    </citation>
    <scope>NUCLEOTIDE SEQUENCE [LARGE SCALE GENOMIC DNA]</scope>
    <source>
        <strain evidence="14">cv. Old Blush</strain>
    </source>
</reference>
<evidence type="ECO:0000259" key="12">
    <source>
        <dbReference type="PROSITE" id="PS50808"/>
    </source>
</evidence>
<dbReference type="PANTHER" id="PTHR46481">
    <property type="entry name" value="ZINC FINGER BED DOMAIN-CONTAINING PROTEIN 4"/>
    <property type="match status" value="1"/>
</dbReference>
<comment type="subunit">
    <text evidence="2">Homodimer.</text>
</comment>
<dbReference type="AlphaFoldDB" id="A0A2P6RGP3"/>
<comment type="subcellular location">
    <subcellularLocation>
        <location evidence="1">Nucleus</location>
    </subcellularLocation>
</comment>
<feature type="compositionally biased region" description="Polar residues" evidence="11">
    <location>
        <begin position="29"/>
        <end position="50"/>
    </location>
</feature>
<dbReference type="PROSITE" id="PS50808">
    <property type="entry name" value="ZF_BED"/>
    <property type="match status" value="1"/>
</dbReference>
<dbReference type="GO" id="GO:0009791">
    <property type="term" value="P:post-embryonic development"/>
    <property type="evidence" value="ECO:0007669"/>
    <property type="project" value="UniProtKB-ARBA"/>
</dbReference>
<keyword evidence="5" id="KW-0862">Zinc</keyword>
<keyword evidence="7" id="KW-0238">DNA-binding</keyword>
<comment type="caution">
    <text evidence="13">The sequence shown here is derived from an EMBL/GenBank/DDBJ whole genome shotgun (WGS) entry which is preliminary data.</text>
</comment>
<evidence type="ECO:0000313" key="14">
    <source>
        <dbReference type="Proteomes" id="UP000238479"/>
    </source>
</evidence>
<keyword evidence="8" id="KW-0804">Transcription</keyword>
<dbReference type="SUPFAM" id="SSF53098">
    <property type="entry name" value="Ribonuclease H-like"/>
    <property type="match status" value="1"/>
</dbReference>
<dbReference type="GO" id="GO:0003677">
    <property type="term" value="F:DNA binding"/>
    <property type="evidence" value="ECO:0007669"/>
    <property type="project" value="UniProtKB-KW"/>
</dbReference>
<keyword evidence="6" id="KW-0805">Transcription regulation</keyword>
<dbReference type="InterPro" id="IPR036236">
    <property type="entry name" value="Znf_C2H2_sf"/>
</dbReference>
<evidence type="ECO:0000256" key="8">
    <source>
        <dbReference type="ARBA" id="ARBA00023163"/>
    </source>
</evidence>
<keyword evidence="14" id="KW-1185">Reference proteome</keyword>
<feature type="region of interest" description="Disordered" evidence="11">
    <location>
        <begin position="1"/>
        <end position="70"/>
    </location>
</feature>
<keyword evidence="3" id="KW-0479">Metal-binding</keyword>
<dbReference type="SUPFAM" id="SSF57667">
    <property type="entry name" value="beta-beta-alpha zinc fingers"/>
    <property type="match status" value="1"/>
</dbReference>
<evidence type="ECO:0000256" key="11">
    <source>
        <dbReference type="SAM" id="MobiDB-lite"/>
    </source>
</evidence>
<dbReference type="Gramene" id="PRQ45594">
    <property type="protein sequence ID" value="PRQ45594"/>
    <property type="gene ID" value="RchiOBHm_Chr3g0493121"/>
</dbReference>
<dbReference type="SMART" id="SM00614">
    <property type="entry name" value="ZnF_BED"/>
    <property type="match status" value="1"/>
</dbReference>
<dbReference type="EMBL" id="PDCK01000041">
    <property type="protein sequence ID" value="PRQ45594.1"/>
    <property type="molecule type" value="Genomic_DNA"/>
</dbReference>
<dbReference type="GO" id="GO:0008270">
    <property type="term" value="F:zinc ion binding"/>
    <property type="evidence" value="ECO:0007669"/>
    <property type="project" value="UniProtKB-KW"/>
</dbReference>
<evidence type="ECO:0000256" key="5">
    <source>
        <dbReference type="ARBA" id="ARBA00022833"/>
    </source>
</evidence>
<dbReference type="InterPro" id="IPR052035">
    <property type="entry name" value="ZnF_BED_domain_contain"/>
</dbReference>
<evidence type="ECO:0000256" key="4">
    <source>
        <dbReference type="ARBA" id="ARBA00022771"/>
    </source>
</evidence>
<dbReference type="Pfam" id="PF05699">
    <property type="entry name" value="Dimer_Tnp_hAT"/>
    <property type="match status" value="1"/>
</dbReference>
<evidence type="ECO:0000256" key="10">
    <source>
        <dbReference type="PROSITE-ProRule" id="PRU00027"/>
    </source>
</evidence>
<keyword evidence="4 10" id="KW-0863">Zinc-finger</keyword>
<keyword evidence="9" id="KW-0539">Nucleus</keyword>
<organism evidence="13 14">
    <name type="scientific">Rosa chinensis</name>
    <name type="common">China rose</name>
    <dbReference type="NCBI Taxonomy" id="74649"/>
    <lineage>
        <taxon>Eukaryota</taxon>
        <taxon>Viridiplantae</taxon>
        <taxon>Streptophyta</taxon>
        <taxon>Embryophyta</taxon>
        <taxon>Tracheophyta</taxon>
        <taxon>Spermatophyta</taxon>
        <taxon>Magnoliopsida</taxon>
        <taxon>eudicotyledons</taxon>
        <taxon>Gunneridae</taxon>
        <taxon>Pentapetalae</taxon>
        <taxon>rosids</taxon>
        <taxon>fabids</taxon>
        <taxon>Rosales</taxon>
        <taxon>Rosaceae</taxon>
        <taxon>Rosoideae</taxon>
        <taxon>Rosoideae incertae sedis</taxon>
        <taxon>Rosa</taxon>
    </lineage>
</organism>
<dbReference type="OMA" id="KLINDCP"/>
<evidence type="ECO:0000256" key="1">
    <source>
        <dbReference type="ARBA" id="ARBA00004123"/>
    </source>
</evidence>
<accession>A0A2P6RGP3</accession>
<dbReference type="GO" id="GO:0046983">
    <property type="term" value="F:protein dimerization activity"/>
    <property type="evidence" value="ECO:0007669"/>
    <property type="project" value="InterPro"/>
</dbReference>
<evidence type="ECO:0000256" key="3">
    <source>
        <dbReference type="ARBA" id="ARBA00022723"/>
    </source>
</evidence>
<evidence type="ECO:0000256" key="7">
    <source>
        <dbReference type="ARBA" id="ARBA00023125"/>
    </source>
</evidence>
<dbReference type="InterPro" id="IPR003656">
    <property type="entry name" value="Znf_BED"/>
</dbReference>
<dbReference type="PANTHER" id="PTHR46481:SF10">
    <property type="entry name" value="ZINC FINGER BED DOMAIN-CONTAINING PROTEIN 39"/>
    <property type="match status" value="1"/>
</dbReference>
<protein>
    <submittedName>
        <fullName evidence="13">Putative transcription factor/ chromatin remodeling BED-type(Zn) family</fullName>
    </submittedName>
</protein>
<gene>
    <name evidence="13" type="ORF">RchiOBHm_Chr3g0493121</name>
</gene>
<dbReference type="Pfam" id="PF14372">
    <property type="entry name" value="hAT-like_RNase-H"/>
    <property type="match status" value="1"/>
</dbReference>
<evidence type="ECO:0000256" key="6">
    <source>
        <dbReference type="ARBA" id="ARBA00023015"/>
    </source>
</evidence>
<dbReference type="InterPro" id="IPR025525">
    <property type="entry name" value="hAT-like_transposase_RNase-H"/>
</dbReference>
<dbReference type="InterPro" id="IPR012337">
    <property type="entry name" value="RNaseH-like_sf"/>
</dbReference>
<sequence>MDSGDDLNLGEYYDNIDIFPQPNPENMPCESSGSGEPQPIAQNDNSQPNEVGTEPTDPNKEDVVRKRKRKSDVWDHYKVEEIDIGGGKKDERAVCIYCKTPLSCKSNNGTGHLKRHAKKCVEVHVSKSGPTQSQLSRKDNGSVTTFKYSHVRMREGLARFLASEELPFSFAESPRFERFQREYCQPEFKRVPRNTNKNDVLKVYREEKKKLTHVFSNLKSSIAITSDLWGGRNHLPFICVTAHYIDDNWLLHKRIIGFRLLEFPHSGRTIFNGMMDVFKEYNIVNKFFSVTFDNATNNSVAIDQLKRCLHPPYGGIFFHMRCACHIINLMVQDGLKLIGTHIGCVRDAIGYVCSSDSRIQEFNQLCKSQGLKPKKFKKDMPIRWNSTYHMLNSCRGYTNALSVFYNDKFNDNLLTEDMWNLCFKFVDFLKVFYDATCNCSGVYYPTFPIALNDLYAISLTFEKYRFESGLFEKICEVMEGKYKKYWEEVPYTFCFGAIMDPRIKLTGLELILKEIEKNLSITMPLKITNIQKNVNDTYKLYEKKYAAASVQGSQAPHRPSSSGSNASSCQAVFGLLASKAKQKGVVSSCNEFFKYLDTDFTEFMTEEEKQKLDILGWWKAHSRNFPVLSIMARDVLTTPVSTVASESAFSAGGRVLDEKRTRLTPKNLEALMCVKDWDDADFRAQSFVDEDLACDEEENKSTPSISVD</sequence>
<feature type="domain" description="BED-type" evidence="12">
    <location>
        <begin position="68"/>
        <end position="131"/>
    </location>
</feature>
<dbReference type="Proteomes" id="UP000238479">
    <property type="component" value="Chromosome 3"/>
</dbReference>
<evidence type="ECO:0000256" key="2">
    <source>
        <dbReference type="ARBA" id="ARBA00011738"/>
    </source>
</evidence>
<dbReference type="InterPro" id="IPR008906">
    <property type="entry name" value="HATC_C_dom"/>
</dbReference>
<name>A0A2P6RGP3_ROSCH</name>
<evidence type="ECO:0000256" key="9">
    <source>
        <dbReference type="ARBA" id="ARBA00023242"/>
    </source>
</evidence>
<dbReference type="GO" id="GO:0005634">
    <property type="term" value="C:nucleus"/>
    <property type="evidence" value="ECO:0007669"/>
    <property type="project" value="UniProtKB-SubCell"/>
</dbReference>
<proteinExistence type="predicted"/>